<dbReference type="GO" id="GO:0008865">
    <property type="term" value="F:fructokinase activity"/>
    <property type="evidence" value="ECO:0007669"/>
    <property type="project" value="UniProtKB-EC"/>
</dbReference>
<keyword evidence="8" id="KW-0067">ATP-binding</keyword>
<dbReference type="Proteomes" id="UP000262195">
    <property type="component" value="Unassembled WGS sequence"/>
</dbReference>
<evidence type="ECO:0000256" key="5">
    <source>
        <dbReference type="ARBA" id="ARBA00022741"/>
    </source>
</evidence>
<dbReference type="PROSITE" id="PS01125">
    <property type="entry name" value="ROK"/>
    <property type="match status" value="1"/>
</dbReference>
<evidence type="ECO:0000256" key="11">
    <source>
        <dbReference type="ARBA" id="ARBA00038887"/>
    </source>
</evidence>
<dbReference type="CDD" id="cd24067">
    <property type="entry name" value="ASKHA_NBD_ROK_BsFRK-like"/>
    <property type="match status" value="1"/>
</dbReference>
<dbReference type="AlphaFoldDB" id="A0A3D4S4W7"/>
<evidence type="ECO:0000313" key="14">
    <source>
        <dbReference type="EMBL" id="HCS93853.1"/>
    </source>
</evidence>
<sequence length="297" mass="32395">MTHYGAIEAGGTKFVLAVGDDQFNLLEKLSIPTRKPEETLEEVVAFFKEHPIDALGLGSFGPIDLNKDSETYGWITNTPKLAWQMFDVVGYLEKALKVPVIPTTDVNAACYGEYRFGVAKGKKSAVYYTVGTGIGAGAINQGQFISGLSHPEMGHMKVVPHPDDDFQGACPFHGNCLEGMASGPAIEKRTGKKGDQLSVDDPTWDFVSDYLAQAIYNTALMLDPEVIIFGGGVMKQTHVLNKVRTLVTQYMNGYKELPALTDYIKLASLNDNQGVLGCFALANDYLENKKVLESKVN</sequence>
<keyword evidence="7" id="KW-0862">Zinc</keyword>
<evidence type="ECO:0000256" key="13">
    <source>
        <dbReference type="ARBA" id="ARBA00074653"/>
    </source>
</evidence>
<evidence type="ECO:0000256" key="8">
    <source>
        <dbReference type="ARBA" id="ARBA00022840"/>
    </source>
</evidence>
<evidence type="ECO:0000256" key="12">
    <source>
        <dbReference type="ARBA" id="ARBA00048451"/>
    </source>
</evidence>
<keyword evidence="4" id="KW-0479">Metal-binding</keyword>
<keyword evidence="10" id="KW-0119">Carbohydrate metabolism</keyword>
<dbReference type="PANTHER" id="PTHR42742">
    <property type="entry name" value="TRANSCRIPTIONAL REPRESSOR MPRA"/>
    <property type="match status" value="1"/>
</dbReference>
<gene>
    <name evidence="14" type="ORF">DIW15_03990</name>
</gene>
<evidence type="ECO:0000256" key="2">
    <source>
        <dbReference type="ARBA" id="ARBA00006479"/>
    </source>
</evidence>
<evidence type="ECO:0000256" key="7">
    <source>
        <dbReference type="ARBA" id="ARBA00022833"/>
    </source>
</evidence>
<comment type="caution">
    <text evidence="14">The sequence shown here is derived from an EMBL/GenBank/DDBJ whole genome shotgun (WGS) entry which is preliminary data.</text>
</comment>
<dbReference type="GO" id="GO:0005524">
    <property type="term" value="F:ATP binding"/>
    <property type="evidence" value="ECO:0007669"/>
    <property type="project" value="UniProtKB-KW"/>
</dbReference>
<keyword evidence="9" id="KW-0460">Magnesium</keyword>
<dbReference type="FunFam" id="3.30.420.40:FF:000136">
    <property type="entry name" value="Putative fructokinase"/>
    <property type="match status" value="1"/>
</dbReference>
<evidence type="ECO:0000256" key="4">
    <source>
        <dbReference type="ARBA" id="ARBA00022723"/>
    </source>
</evidence>
<accession>A0A3D4S4W7</accession>
<dbReference type="PANTHER" id="PTHR42742:SF3">
    <property type="entry name" value="FRUCTOKINASE"/>
    <property type="match status" value="1"/>
</dbReference>
<evidence type="ECO:0000256" key="9">
    <source>
        <dbReference type="ARBA" id="ARBA00022842"/>
    </source>
</evidence>
<keyword evidence="3" id="KW-0808">Transferase</keyword>
<comment type="catalytic activity">
    <reaction evidence="12">
        <text>D-fructose + ATP = D-fructose 6-phosphate + ADP + H(+)</text>
        <dbReference type="Rhea" id="RHEA:16125"/>
        <dbReference type="ChEBI" id="CHEBI:15378"/>
        <dbReference type="ChEBI" id="CHEBI:30616"/>
        <dbReference type="ChEBI" id="CHEBI:37721"/>
        <dbReference type="ChEBI" id="CHEBI:61527"/>
        <dbReference type="ChEBI" id="CHEBI:456216"/>
        <dbReference type="EC" id="2.7.1.4"/>
    </reaction>
</comment>
<name>A0A3D4S4W7_9ENTE</name>
<evidence type="ECO:0000313" key="15">
    <source>
        <dbReference type="Proteomes" id="UP000262195"/>
    </source>
</evidence>
<keyword evidence="5" id="KW-0547">Nucleotide-binding</keyword>
<dbReference type="RefSeq" id="WP_022796845.1">
    <property type="nucleotide sequence ID" value="NZ_JBQDSL010000034.1"/>
</dbReference>
<proteinExistence type="inferred from homology"/>
<dbReference type="EMBL" id="DQHO01000025">
    <property type="protein sequence ID" value="HCS93853.1"/>
    <property type="molecule type" value="Genomic_DNA"/>
</dbReference>
<dbReference type="InterPro" id="IPR000600">
    <property type="entry name" value="ROK"/>
</dbReference>
<dbReference type="InterPro" id="IPR051804">
    <property type="entry name" value="Carb_Metab_Reg_Kinase/Isom"/>
</dbReference>
<comment type="similarity">
    <text evidence="2">Belongs to the ROK (NagC/XylR) family.</text>
</comment>
<dbReference type="SUPFAM" id="SSF53067">
    <property type="entry name" value="Actin-like ATPase domain"/>
    <property type="match status" value="1"/>
</dbReference>
<dbReference type="STRING" id="1121105.GCA_000421665_01582"/>
<evidence type="ECO:0000256" key="10">
    <source>
        <dbReference type="ARBA" id="ARBA00023277"/>
    </source>
</evidence>
<dbReference type="Gene3D" id="3.30.420.40">
    <property type="match status" value="2"/>
</dbReference>
<keyword evidence="6 14" id="KW-0418">Kinase</keyword>
<comment type="cofactor">
    <cofactor evidence="1">
        <name>Mg(2+)</name>
        <dbReference type="ChEBI" id="CHEBI:18420"/>
    </cofactor>
</comment>
<reference evidence="14 15" key="1">
    <citation type="journal article" date="2018" name="Nat. Biotechnol.">
        <title>A standardized bacterial taxonomy based on genome phylogeny substantially revises the tree of life.</title>
        <authorList>
            <person name="Parks D.H."/>
            <person name="Chuvochina M."/>
            <person name="Waite D.W."/>
            <person name="Rinke C."/>
            <person name="Skarshewski A."/>
            <person name="Chaumeil P.A."/>
            <person name="Hugenholtz P."/>
        </authorList>
    </citation>
    <scope>NUCLEOTIDE SEQUENCE [LARGE SCALE GENOMIC DNA]</scope>
    <source>
        <strain evidence="14">UBA11306</strain>
    </source>
</reference>
<evidence type="ECO:0000256" key="6">
    <source>
        <dbReference type="ARBA" id="ARBA00022777"/>
    </source>
</evidence>
<evidence type="ECO:0000256" key="3">
    <source>
        <dbReference type="ARBA" id="ARBA00022679"/>
    </source>
</evidence>
<dbReference type="InterPro" id="IPR043129">
    <property type="entry name" value="ATPase_NBD"/>
</dbReference>
<dbReference type="FunFam" id="3.30.420.40:FF:000153">
    <property type="entry name" value="Putative fructokinase"/>
    <property type="match status" value="1"/>
</dbReference>
<organism evidence="14 15">
    <name type="scientific">Bavariicoccus seileri</name>
    <dbReference type="NCBI Taxonomy" id="549685"/>
    <lineage>
        <taxon>Bacteria</taxon>
        <taxon>Bacillati</taxon>
        <taxon>Bacillota</taxon>
        <taxon>Bacilli</taxon>
        <taxon>Lactobacillales</taxon>
        <taxon>Enterococcaceae</taxon>
        <taxon>Bavariicoccus</taxon>
    </lineage>
</organism>
<protein>
    <recommendedName>
        <fullName evidence="13">Fructokinase</fullName>
        <ecNumber evidence="11">2.7.1.4</ecNumber>
    </recommendedName>
</protein>
<dbReference type="EC" id="2.7.1.4" evidence="11"/>
<dbReference type="GO" id="GO:0046872">
    <property type="term" value="F:metal ion binding"/>
    <property type="evidence" value="ECO:0007669"/>
    <property type="project" value="UniProtKB-KW"/>
</dbReference>
<evidence type="ECO:0000256" key="1">
    <source>
        <dbReference type="ARBA" id="ARBA00001946"/>
    </source>
</evidence>
<dbReference type="Pfam" id="PF00480">
    <property type="entry name" value="ROK"/>
    <property type="match status" value="1"/>
</dbReference>
<dbReference type="InterPro" id="IPR049874">
    <property type="entry name" value="ROK_cs"/>
</dbReference>